<dbReference type="RefSeq" id="WP_200309979.1">
    <property type="nucleotide sequence ID" value="NZ_JAENIM010000009.1"/>
</dbReference>
<evidence type="ECO:0000259" key="2">
    <source>
        <dbReference type="Pfam" id="PF01557"/>
    </source>
</evidence>
<accession>A0A8J7SHM3</accession>
<dbReference type="InterPro" id="IPR011234">
    <property type="entry name" value="Fumarylacetoacetase-like_C"/>
</dbReference>
<keyword evidence="3" id="KW-0378">Hydrolase</keyword>
<dbReference type="PANTHER" id="PTHR30143">
    <property type="entry name" value="ACID HYDRATASE"/>
    <property type="match status" value="1"/>
</dbReference>
<proteinExistence type="predicted"/>
<evidence type="ECO:0000256" key="1">
    <source>
        <dbReference type="ARBA" id="ARBA00023239"/>
    </source>
</evidence>
<dbReference type="GO" id="GO:0016787">
    <property type="term" value="F:hydrolase activity"/>
    <property type="evidence" value="ECO:0007669"/>
    <property type="project" value="UniProtKB-KW"/>
</dbReference>
<evidence type="ECO:0000313" key="3">
    <source>
        <dbReference type="EMBL" id="MBK1789944.1"/>
    </source>
</evidence>
<feature type="domain" description="Fumarylacetoacetase-like C-terminal" evidence="2">
    <location>
        <begin position="111"/>
        <end position="273"/>
    </location>
</feature>
<dbReference type="AlphaFoldDB" id="A0A8J7SHM3"/>
<dbReference type="SUPFAM" id="SSF56529">
    <property type="entry name" value="FAH"/>
    <property type="match status" value="1"/>
</dbReference>
<dbReference type="GO" id="GO:0005737">
    <property type="term" value="C:cytoplasm"/>
    <property type="evidence" value="ECO:0007669"/>
    <property type="project" value="TreeGrafter"/>
</dbReference>
<dbReference type="PROSITE" id="PS51257">
    <property type="entry name" value="PROKAR_LIPOPROTEIN"/>
    <property type="match status" value="1"/>
</dbReference>
<dbReference type="InterPro" id="IPR050772">
    <property type="entry name" value="Hydratase-Decarb/MhpD_sf"/>
</dbReference>
<reference evidence="3" key="1">
    <citation type="submission" date="2021-01" db="EMBL/GenBank/DDBJ databases">
        <title>Modified the classification status of verrucomicrobia.</title>
        <authorList>
            <person name="Feng X."/>
        </authorList>
    </citation>
    <scope>NUCLEOTIDE SEQUENCE</scope>
    <source>
        <strain evidence="3">_KCTC 22039</strain>
    </source>
</reference>
<comment type="caution">
    <text evidence="3">The sequence shown here is derived from an EMBL/GenBank/DDBJ whole genome shotgun (WGS) entry which is preliminary data.</text>
</comment>
<dbReference type="EMBL" id="JAENIM010000009">
    <property type="protein sequence ID" value="MBK1789944.1"/>
    <property type="molecule type" value="Genomic_DNA"/>
</dbReference>
<keyword evidence="4" id="KW-1185">Reference proteome</keyword>
<name>A0A8J7SHM3_9BACT</name>
<organism evidence="3 4">
    <name type="scientific">Persicirhabdus sediminis</name>
    <dbReference type="NCBI Taxonomy" id="454144"/>
    <lineage>
        <taxon>Bacteria</taxon>
        <taxon>Pseudomonadati</taxon>
        <taxon>Verrucomicrobiota</taxon>
        <taxon>Verrucomicrobiia</taxon>
        <taxon>Verrucomicrobiales</taxon>
        <taxon>Verrucomicrobiaceae</taxon>
        <taxon>Persicirhabdus</taxon>
    </lineage>
</organism>
<dbReference type="PANTHER" id="PTHR30143:SF0">
    <property type="entry name" value="2-KETO-4-PENTENOATE HYDRATASE"/>
    <property type="match status" value="1"/>
</dbReference>
<dbReference type="Gene3D" id="3.90.850.10">
    <property type="entry name" value="Fumarylacetoacetase-like, C-terminal domain"/>
    <property type="match status" value="1"/>
</dbReference>
<gene>
    <name evidence="3" type="ORF">JIN82_02110</name>
</gene>
<dbReference type="Pfam" id="PF01557">
    <property type="entry name" value="FAA_hydrolase"/>
    <property type="match status" value="1"/>
</dbReference>
<sequence>MKFIYPLICLTAISCSPVSEKYQLPPASELGSKDAKLRSEQYQYAEQIYQAATTVKAIQPVTSQSKKAISLDEAYEIQSILDSMMSQKYGHVTGHKMAYTSAASQKTWNIDAPVSGTFFKKQFVKSGGSVEADSFIGFHIESEIAFVLSQDITQPITSVEDAENYIKSVHVGLDVPDLRFDRSEHPLQLADVVAMSCGTHTYLIGKGVPPQGLDYANMQVSLDRNGEEVYSGTASNVLGDPRKALVMLANQQLEKGNYLRKNQVILSGSVASAYFPKDREGRLGSYIGKATGLPSVELNVK</sequence>
<keyword evidence="1" id="KW-0456">Lyase</keyword>
<evidence type="ECO:0000313" key="4">
    <source>
        <dbReference type="Proteomes" id="UP000624703"/>
    </source>
</evidence>
<dbReference type="GO" id="GO:0008684">
    <property type="term" value="F:2-oxopent-4-enoate hydratase activity"/>
    <property type="evidence" value="ECO:0007669"/>
    <property type="project" value="TreeGrafter"/>
</dbReference>
<dbReference type="Proteomes" id="UP000624703">
    <property type="component" value="Unassembled WGS sequence"/>
</dbReference>
<dbReference type="InterPro" id="IPR036663">
    <property type="entry name" value="Fumarylacetoacetase_C_sf"/>
</dbReference>
<protein>
    <submittedName>
        <fullName evidence="3">Fumarylacetoacetate hydrolase family protein</fullName>
    </submittedName>
</protein>